<evidence type="ECO:0000313" key="11">
    <source>
        <dbReference type="RefSeq" id="XP_026746519.1"/>
    </source>
</evidence>
<dbReference type="GeneID" id="113507791"/>
<dbReference type="InterPro" id="IPR006629">
    <property type="entry name" value="LITAF"/>
</dbReference>
<dbReference type="GO" id="GO:0005765">
    <property type="term" value="C:lysosomal membrane"/>
    <property type="evidence" value="ECO:0007669"/>
    <property type="project" value="UniProtKB-SubCell"/>
</dbReference>
<dbReference type="PROSITE" id="PS51837">
    <property type="entry name" value="LITAF"/>
    <property type="match status" value="1"/>
</dbReference>
<evidence type="ECO:0000256" key="6">
    <source>
        <dbReference type="ARBA" id="ARBA00022833"/>
    </source>
</evidence>
<comment type="subcellular location">
    <subcellularLocation>
        <location evidence="2">Endosome membrane</location>
        <topology evidence="2">Peripheral membrane protein</topology>
    </subcellularLocation>
    <subcellularLocation>
        <location evidence="1">Late endosome membrane</location>
    </subcellularLocation>
    <subcellularLocation>
        <location evidence="3">Lysosome membrane</location>
        <topology evidence="3">Peripheral membrane protein</topology>
        <orientation evidence="3">Cytoplasmic side</orientation>
    </subcellularLocation>
</comment>
<dbReference type="Proteomes" id="UP000322000">
    <property type="component" value="Chromosome 2"/>
</dbReference>
<evidence type="ECO:0000256" key="2">
    <source>
        <dbReference type="ARBA" id="ARBA00004481"/>
    </source>
</evidence>
<feature type="domain" description="LITAF" evidence="9">
    <location>
        <begin position="32"/>
        <end position="116"/>
    </location>
</feature>
<evidence type="ECO:0000256" key="5">
    <source>
        <dbReference type="ARBA" id="ARBA00022723"/>
    </source>
</evidence>
<keyword evidence="7" id="KW-0472">Membrane</keyword>
<evidence type="ECO:0000256" key="4">
    <source>
        <dbReference type="ARBA" id="ARBA00005975"/>
    </source>
</evidence>
<evidence type="ECO:0000256" key="3">
    <source>
        <dbReference type="ARBA" id="ARBA00004630"/>
    </source>
</evidence>
<organism evidence="10 11">
    <name type="scientific">Trichoplusia ni</name>
    <name type="common">Cabbage looper</name>
    <dbReference type="NCBI Taxonomy" id="7111"/>
    <lineage>
        <taxon>Eukaryota</taxon>
        <taxon>Metazoa</taxon>
        <taxon>Ecdysozoa</taxon>
        <taxon>Arthropoda</taxon>
        <taxon>Hexapoda</taxon>
        <taxon>Insecta</taxon>
        <taxon>Pterygota</taxon>
        <taxon>Neoptera</taxon>
        <taxon>Endopterygota</taxon>
        <taxon>Lepidoptera</taxon>
        <taxon>Glossata</taxon>
        <taxon>Ditrysia</taxon>
        <taxon>Noctuoidea</taxon>
        <taxon>Noctuidae</taxon>
        <taxon>Plusiinae</taxon>
        <taxon>Trichoplusia</taxon>
    </lineage>
</organism>
<dbReference type="InParanoid" id="A0A7E5X1G2"/>
<evidence type="ECO:0000259" key="9">
    <source>
        <dbReference type="PROSITE" id="PS51837"/>
    </source>
</evidence>
<dbReference type="RefSeq" id="XP_026746519.1">
    <property type="nucleotide sequence ID" value="XM_026890718.1"/>
</dbReference>
<protein>
    <submittedName>
        <fullName evidence="11">Lipopolysaccharide-induced tumor necrosis factor-alpha factor homolog</fullName>
    </submittedName>
</protein>
<dbReference type="InterPro" id="IPR037519">
    <property type="entry name" value="LITAF_fam"/>
</dbReference>
<comment type="similarity">
    <text evidence="4">Belongs to the CDIP1/LITAF family.</text>
</comment>
<proteinExistence type="inferred from homology"/>
<dbReference type="Pfam" id="PF10601">
    <property type="entry name" value="zf-LITAF-like"/>
    <property type="match status" value="1"/>
</dbReference>
<dbReference type="AlphaFoldDB" id="A0A7E5X1G2"/>
<evidence type="ECO:0000256" key="7">
    <source>
        <dbReference type="ARBA" id="ARBA00023136"/>
    </source>
</evidence>
<evidence type="ECO:0000256" key="8">
    <source>
        <dbReference type="SAM" id="MobiDB-lite"/>
    </source>
</evidence>
<keyword evidence="6" id="KW-0862">Zinc</keyword>
<keyword evidence="5" id="KW-0479">Metal-binding</keyword>
<dbReference type="GO" id="GO:0008270">
    <property type="term" value="F:zinc ion binding"/>
    <property type="evidence" value="ECO:0007669"/>
    <property type="project" value="TreeGrafter"/>
</dbReference>
<dbReference type="GO" id="GO:0031902">
    <property type="term" value="C:late endosome membrane"/>
    <property type="evidence" value="ECO:0007669"/>
    <property type="project" value="UniProtKB-SubCell"/>
</dbReference>
<dbReference type="KEGG" id="tnl:113507791"/>
<dbReference type="OrthoDB" id="5599753at2759"/>
<gene>
    <name evidence="11" type="primary">LOC113507791</name>
</gene>
<evidence type="ECO:0000313" key="10">
    <source>
        <dbReference type="Proteomes" id="UP000322000"/>
    </source>
</evidence>
<dbReference type="PANTHER" id="PTHR23292">
    <property type="entry name" value="LIPOPOLYSACCHARIDE-INDUCED TUMOR NECROSIS FACTOR-ALPHA FACTOR"/>
    <property type="match status" value="1"/>
</dbReference>
<evidence type="ECO:0000256" key="1">
    <source>
        <dbReference type="ARBA" id="ARBA00004414"/>
    </source>
</evidence>
<sequence>MTSNFPDAPPPYSVEPPPQGISVVQLQPPPASNIPIAVPINAPMGPQPAILVCSSCQQQILTRTEVKNTTKTHLWALCCCVFLCWPCACLPYCMPGCKDVTHYCPNCDAYIGAHKN</sequence>
<accession>A0A7E5X1G2</accession>
<feature type="region of interest" description="Disordered" evidence="8">
    <location>
        <begin position="1"/>
        <end position="21"/>
    </location>
</feature>
<dbReference type="SMART" id="SM00714">
    <property type="entry name" value="LITAF"/>
    <property type="match status" value="1"/>
</dbReference>
<feature type="compositionally biased region" description="Pro residues" evidence="8">
    <location>
        <begin position="7"/>
        <end position="19"/>
    </location>
</feature>
<name>A0A7E5X1G2_TRINI</name>
<reference evidence="11" key="1">
    <citation type="submission" date="2025-08" db="UniProtKB">
        <authorList>
            <consortium name="RefSeq"/>
        </authorList>
    </citation>
    <scope>IDENTIFICATION</scope>
</reference>
<dbReference type="PANTHER" id="PTHR23292:SF14">
    <property type="entry name" value="FI16615P1-RELATED"/>
    <property type="match status" value="1"/>
</dbReference>
<keyword evidence="10" id="KW-1185">Reference proteome</keyword>